<reference evidence="2" key="1">
    <citation type="journal article" date="2023" name="Hortic. Res.">
        <title>A chromosome-level phased genome enabling allele-level studies in sweet orange: a case study on citrus Huanglongbing tolerance.</title>
        <authorList>
            <person name="Wu B."/>
            <person name="Yu Q."/>
            <person name="Deng Z."/>
            <person name="Duan Y."/>
            <person name="Luo F."/>
            <person name="Gmitter F. Jr."/>
        </authorList>
    </citation>
    <scope>NUCLEOTIDE SEQUENCE [LARGE SCALE GENOMIC DNA]</scope>
    <source>
        <strain evidence="2">cv. Valencia</strain>
    </source>
</reference>
<keyword evidence="1" id="KW-0472">Membrane</keyword>
<dbReference type="Proteomes" id="UP000829398">
    <property type="component" value="Chromosome 5"/>
</dbReference>
<dbReference type="EMBL" id="CM039174">
    <property type="protein sequence ID" value="KAH9757878.1"/>
    <property type="molecule type" value="Genomic_DNA"/>
</dbReference>
<evidence type="ECO:0000313" key="1">
    <source>
        <dbReference type="EMBL" id="KAH9757878.1"/>
    </source>
</evidence>
<keyword evidence="1" id="KW-0675">Receptor</keyword>
<accession>A0ACB8KTX2</accession>
<proteinExistence type="predicted"/>
<keyword evidence="2" id="KW-1185">Reference proteome</keyword>
<sequence length="419" mass="45208">MNLSVVYLLCVLLICRLASANVVLIGKNVTLSLDDIEANFAPAIRGSGDCGVLYVAEPLDACSTLTSKVEKVSNMSSAFVLTIRGGCSFEDKVRNAQKAGFEAAIVYDNEDDGVLVAMAGNSAGIKIHAVFVSKASGEKLKQYAGSTDMEIWIIPSFENSAWHRIRREAPRASRAQEFHGMSRRLVKAMPSLIFTAVVEDNCTSRTCAICLEDYSVGEKLRILPCRHKFHAFCVDSWLTSWRTFCPVCKRDARTSTGEPPASESTPLLSSSPASSSILSSIRSSLASSSALHIPPSMSHSSSVSHIHSVASTPYIPQSLRSYCQSPPISVSRSSLDLRHASSQRSHGSYIMSSHSIGYPSISPLNSRYMSPYLPSPSNASPSLVGSSSHQQHPLHYSESATSFSPFASAQSLPECECNV</sequence>
<name>A0ACB8KTX2_CITSI</name>
<comment type="caution">
    <text evidence="1">The sequence shown here is derived from an EMBL/GenBank/DDBJ whole genome shotgun (WGS) entry which is preliminary data.</text>
</comment>
<keyword evidence="1" id="KW-0812">Transmembrane</keyword>
<protein>
    <submittedName>
        <fullName evidence="1">Receptor region transmembrane domain- and RING domain-containing protein 2</fullName>
    </submittedName>
</protein>
<organism evidence="1 2">
    <name type="scientific">Citrus sinensis</name>
    <name type="common">Sweet orange</name>
    <name type="synonym">Citrus aurantium var. sinensis</name>
    <dbReference type="NCBI Taxonomy" id="2711"/>
    <lineage>
        <taxon>Eukaryota</taxon>
        <taxon>Viridiplantae</taxon>
        <taxon>Streptophyta</taxon>
        <taxon>Embryophyta</taxon>
        <taxon>Tracheophyta</taxon>
        <taxon>Spermatophyta</taxon>
        <taxon>Magnoliopsida</taxon>
        <taxon>eudicotyledons</taxon>
        <taxon>Gunneridae</taxon>
        <taxon>Pentapetalae</taxon>
        <taxon>rosids</taxon>
        <taxon>malvids</taxon>
        <taxon>Sapindales</taxon>
        <taxon>Rutaceae</taxon>
        <taxon>Aurantioideae</taxon>
        <taxon>Citrus</taxon>
    </lineage>
</organism>
<evidence type="ECO:0000313" key="2">
    <source>
        <dbReference type="Proteomes" id="UP000829398"/>
    </source>
</evidence>
<gene>
    <name evidence="1" type="ORF">KPL71_016524</name>
</gene>